<comment type="subcellular location">
    <subcellularLocation>
        <location evidence="1">Cell membrane</location>
        <topology evidence="1">Multi-pass membrane protein</topology>
    </subcellularLocation>
</comment>
<organism evidence="8 9">
    <name type="scientific">Egibacter rhizosphaerae</name>
    <dbReference type="NCBI Taxonomy" id="1670831"/>
    <lineage>
        <taxon>Bacteria</taxon>
        <taxon>Bacillati</taxon>
        <taxon>Actinomycetota</taxon>
        <taxon>Nitriliruptoria</taxon>
        <taxon>Egibacterales</taxon>
        <taxon>Egibacteraceae</taxon>
        <taxon>Egibacter</taxon>
    </lineage>
</organism>
<feature type="transmembrane region" description="Helical" evidence="7">
    <location>
        <begin position="141"/>
        <end position="160"/>
    </location>
</feature>
<evidence type="ECO:0000313" key="8">
    <source>
        <dbReference type="EMBL" id="QBI20892.1"/>
    </source>
</evidence>
<reference evidence="8 9" key="1">
    <citation type="submission" date="2019-01" db="EMBL/GenBank/DDBJ databases">
        <title>Egibacter rhizosphaerae EGI 80759T.</title>
        <authorList>
            <person name="Chen D.-D."/>
            <person name="Tian Y."/>
            <person name="Jiao J.-Y."/>
            <person name="Zhang X.-T."/>
            <person name="Zhang Y.-G."/>
            <person name="Zhang Y."/>
            <person name="Xiao M."/>
            <person name="Shu W.-S."/>
            <person name="Li W.-J."/>
        </authorList>
    </citation>
    <scope>NUCLEOTIDE SEQUENCE [LARGE SCALE GENOMIC DNA]</scope>
    <source>
        <strain evidence="8 9">EGI 80759</strain>
    </source>
</reference>
<feature type="transmembrane region" description="Helical" evidence="7">
    <location>
        <begin position="184"/>
        <end position="203"/>
    </location>
</feature>
<dbReference type="Pfam" id="PF02653">
    <property type="entry name" value="BPD_transp_2"/>
    <property type="match status" value="1"/>
</dbReference>
<feature type="transmembrane region" description="Helical" evidence="7">
    <location>
        <begin position="36"/>
        <end position="54"/>
    </location>
</feature>
<keyword evidence="9" id="KW-1185">Reference proteome</keyword>
<gene>
    <name evidence="8" type="ORF">ER308_15800</name>
</gene>
<evidence type="ECO:0000256" key="6">
    <source>
        <dbReference type="SAM" id="MobiDB-lite"/>
    </source>
</evidence>
<dbReference type="Proteomes" id="UP000291469">
    <property type="component" value="Chromosome"/>
</dbReference>
<proteinExistence type="predicted"/>
<accession>A0A411YIJ1</accession>
<evidence type="ECO:0000256" key="4">
    <source>
        <dbReference type="ARBA" id="ARBA00022989"/>
    </source>
</evidence>
<keyword evidence="2" id="KW-1003">Cell membrane</keyword>
<keyword evidence="5 7" id="KW-0472">Membrane</keyword>
<keyword evidence="3 7" id="KW-0812">Transmembrane</keyword>
<protein>
    <submittedName>
        <fullName evidence="8">Branched-chain amino acid ABC transporter permease</fullName>
    </submittedName>
</protein>
<dbReference type="PANTHER" id="PTHR30482:SF10">
    <property type="entry name" value="HIGH-AFFINITY BRANCHED-CHAIN AMINO ACID TRANSPORT PROTEIN BRAE"/>
    <property type="match status" value="1"/>
</dbReference>
<dbReference type="InterPro" id="IPR001851">
    <property type="entry name" value="ABC_transp_permease"/>
</dbReference>
<dbReference type="OrthoDB" id="9814461at2"/>
<dbReference type="PANTHER" id="PTHR30482">
    <property type="entry name" value="HIGH-AFFINITY BRANCHED-CHAIN AMINO ACID TRANSPORT SYSTEM PERMEASE"/>
    <property type="match status" value="1"/>
</dbReference>
<feature type="transmembrane region" description="Helical" evidence="7">
    <location>
        <begin position="273"/>
        <end position="301"/>
    </location>
</feature>
<keyword evidence="4 7" id="KW-1133">Transmembrane helix</keyword>
<name>A0A411YIJ1_9ACTN</name>
<feature type="transmembrane region" description="Helical" evidence="7">
    <location>
        <begin position="110"/>
        <end position="129"/>
    </location>
</feature>
<feature type="transmembrane region" description="Helical" evidence="7">
    <location>
        <begin position="234"/>
        <end position="253"/>
    </location>
</feature>
<feature type="compositionally biased region" description="Polar residues" evidence="6">
    <location>
        <begin position="1"/>
        <end position="11"/>
    </location>
</feature>
<dbReference type="EMBL" id="CP036402">
    <property type="protein sequence ID" value="QBI20892.1"/>
    <property type="molecule type" value="Genomic_DNA"/>
</dbReference>
<dbReference type="RefSeq" id="WP_131155885.1">
    <property type="nucleotide sequence ID" value="NZ_CP036402.1"/>
</dbReference>
<dbReference type="InterPro" id="IPR043428">
    <property type="entry name" value="LivM-like"/>
</dbReference>
<dbReference type="GO" id="GO:0005886">
    <property type="term" value="C:plasma membrane"/>
    <property type="evidence" value="ECO:0007669"/>
    <property type="project" value="UniProtKB-SubCell"/>
</dbReference>
<evidence type="ECO:0000256" key="1">
    <source>
        <dbReference type="ARBA" id="ARBA00004651"/>
    </source>
</evidence>
<dbReference type="KEGG" id="erz:ER308_15800"/>
<feature type="region of interest" description="Disordered" evidence="6">
    <location>
        <begin position="1"/>
        <end position="26"/>
    </location>
</feature>
<dbReference type="GO" id="GO:0015658">
    <property type="term" value="F:branched-chain amino acid transmembrane transporter activity"/>
    <property type="evidence" value="ECO:0007669"/>
    <property type="project" value="InterPro"/>
</dbReference>
<evidence type="ECO:0000256" key="3">
    <source>
        <dbReference type="ARBA" id="ARBA00022692"/>
    </source>
</evidence>
<feature type="transmembrane region" description="Helical" evidence="7">
    <location>
        <begin position="86"/>
        <end position="104"/>
    </location>
</feature>
<evidence type="ECO:0000256" key="5">
    <source>
        <dbReference type="ARBA" id="ARBA00023136"/>
    </source>
</evidence>
<dbReference type="AlphaFoldDB" id="A0A411YIJ1"/>
<sequence length="353" mass="37359">MSTNPDSSTVEQDAAPAEPPTEAPAGSRNMPWLPRLGWAVAIAVIASLVWLGLFGEVATVSVVTTALMYLLLAQAWNLLGGYGGYLNLGMAAFFGVGAYTTGILSGSYGFSILIALPAAMVVGALFALIVGGPTLRLRGPYFTIITLILSFLVMIVVYNADFTRGAMGLFLDAPAAGPLSVEQFFFFLFLAGAMIVVLLVWWLERTAFVYALRAIKEDEDAAEVLGVATTRVKIQALVVGSVIAGFVGGLNSYRLGYIEPGGVFDLNISIDVVLMAVIGGAGSWIGPVIGAPLIVMLSEFLRTRVVGVEVFGEQIPRESSRMVLGLLLLLAALYAKRGIVGLVQREKGSRFGV</sequence>
<evidence type="ECO:0000256" key="7">
    <source>
        <dbReference type="SAM" id="Phobius"/>
    </source>
</evidence>
<evidence type="ECO:0000256" key="2">
    <source>
        <dbReference type="ARBA" id="ARBA00022475"/>
    </source>
</evidence>
<dbReference type="CDD" id="cd06581">
    <property type="entry name" value="TM_PBP1_LivM_like"/>
    <property type="match status" value="1"/>
</dbReference>
<evidence type="ECO:0000313" key="9">
    <source>
        <dbReference type="Proteomes" id="UP000291469"/>
    </source>
</evidence>